<reference evidence="6" key="1">
    <citation type="journal article" date="2015" name="MBio">
        <title>Genome-Resolved Metagenomic Analysis Reveals Roles for Candidate Phyla and Other Microbial Community Members in Biogeochemical Transformations in Oil Reservoirs.</title>
        <authorList>
            <person name="Hu P."/>
            <person name="Tom L."/>
            <person name="Singh A."/>
            <person name="Thomas B.C."/>
            <person name="Baker B.J."/>
            <person name="Piceno Y.M."/>
            <person name="Andersen G.L."/>
            <person name="Banfield J.F."/>
        </authorList>
    </citation>
    <scope>NUCLEOTIDE SEQUENCE [LARGE SCALE GENOMIC DNA]</scope>
</reference>
<protein>
    <submittedName>
        <fullName evidence="5">FucR protein</fullName>
    </submittedName>
</protein>
<keyword evidence="3" id="KW-0804">Transcription</keyword>
<dbReference type="GO" id="GO:0003700">
    <property type="term" value="F:DNA-binding transcription factor activity"/>
    <property type="evidence" value="ECO:0007669"/>
    <property type="project" value="InterPro"/>
</dbReference>
<dbReference type="PROSITE" id="PS50949">
    <property type="entry name" value="HTH_GNTR"/>
    <property type="match status" value="1"/>
</dbReference>
<name>A0A117M0I0_9BACT</name>
<organism evidence="5 6">
    <name type="scientific">Proteiniphilum acetatigenes</name>
    <dbReference type="NCBI Taxonomy" id="294710"/>
    <lineage>
        <taxon>Bacteria</taxon>
        <taxon>Pseudomonadati</taxon>
        <taxon>Bacteroidota</taxon>
        <taxon>Bacteroidia</taxon>
        <taxon>Bacteroidales</taxon>
        <taxon>Dysgonomonadaceae</taxon>
        <taxon>Proteiniphilum</taxon>
    </lineage>
</organism>
<dbReference type="InterPro" id="IPR000524">
    <property type="entry name" value="Tscrpt_reg_HTH_GntR"/>
</dbReference>
<dbReference type="InterPro" id="IPR028082">
    <property type="entry name" value="Peripla_BP_I"/>
</dbReference>
<dbReference type="PRINTS" id="PR00035">
    <property type="entry name" value="HTHGNTR"/>
</dbReference>
<feature type="domain" description="HTH gntR-type" evidence="4">
    <location>
        <begin position="10"/>
        <end position="78"/>
    </location>
</feature>
<evidence type="ECO:0000256" key="1">
    <source>
        <dbReference type="ARBA" id="ARBA00023015"/>
    </source>
</evidence>
<dbReference type="InterPro" id="IPR036390">
    <property type="entry name" value="WH_DNA-bd_sf"/>
</dbReference>
<dbReference type="SUPFAM" id="SSF46785">
    <property type="entry name" value="Winged helix' DNA-binding domain"/>
    <property type="match status" value="1"/>
</dbReference>
<evidence type="ECO:0000256" key="3">
    <source>
        <dbReference type="ARBA" id="ARBA00023163"/>
    </source>
</evidence>
<evidence type="ECO:0000259" key="4">
    <source>
        <dbReference type="PROSITE" id="PS50949"/>
    </source>
</evidence>
<dbReference type="PANTHER" id="PTHR38445">
    <property type="entry name" value="HTH-TYPE TRANSCRIPTIONAL REPRESSOR YTRA"/>
    <property type="match status" value="1"/>
</dbReference>
<dbReference type="Proteomes" id="UP000053860">
    <property type="component" value="Unassembled WGS sequence"/>
</dbReference>
<dbReference type="GO" id="GO:0003677">
    <property type="term" value="F:DNA binding"/>
    <property type="evidence" value="ECO:0007669"/>
    <property type="project" value="UniProtKB-KW"/>
</dbReference>
<sequence length="328" mass="38041">MMDFKFDGKSTKVQQLAEHIQDAIAANELKVGEKIPSINHLSRQFSVSRDTVFKALSDLRARGVIDAIHGKNYYVASRTRNILLLLDEYSPFKEVLHTTLASRLPKSYKIDLWFHQYNEHLFNNIVYESIGRYNKYLVMNYDNEKFSDALTKIDKKKLLLLDFGKFDKDGYSYVCQDFDNGLYDALASIKSELNKYKKLVFVFNKLHKHPQSSKIAFSNFCLDNRFEFGILDEIQDKGVIHEDFFYLVIKQEDVVKIIKQGRTEDLKPGRDYGLLAYNENPFFEVIETGISSIGIDWQEMGRIAADFVLNNKAVQTYLPTVIKKRGSF</sequence>
<dbReference type="AlphaFoldDB" id="A0A117M0I0"/>
<comment type="caution">
    <text evidence="5">The sequence shown here is derived from an EMBL/GenBank/DDBJ whole genome shotgun (WGS) entry which is preliminary data.</text>
</comment>
<evidence type="ECO:0000256" key="2">
    <source>
        <dbReference type="ARBA" id="ARBA00023125"/>
    </source>
</evidence>
<dbReference type="CDD" id="cd07377">
    <property type="entry name" value="WHTH_GntR"/>
    <property type="match status" value="1"/>
</dbReference>
<evidence type="ECO:0000313" key="6">
    <source>
        <dbReference type="Proteomes" id="UP000053860"/>
    </source>
</evidence>
<proteinExistence type="predicted"/>
<dbReference type="Pfam" id="PF00392">
    <property type="entry name" value="GntR"/>
    <property type="match status" value="1"/>
</dbReference>
<evidence type="ECO:0000313" key="5">
    <source>
        <dbReference type="EMBL" id="KUK77542.1"/>
    </source>
</evidence>
<accession>A0A117M0I0</accession>
<dbReference type="EMBL" id="LGGN01000125">
    <property type="protein sequence ID" value="KUK77542.1"/>
    <property type="molecule type" value="Genomic_DNA"/>
</dbReference>
<dbReference type="InterPro" id="IPR036388">
    <property type="entry name" value="WH-like_DNA-bd_sf"/>
</dbReference>
<dbReference type="PATRIC" id="fig|294710.3.peg.1073"/>
<dbReference type="SUPFAM" id="SSF53822">
    <property type="entry name" value="Periplasmic binding protein-like I"/>
    <property type="match status" value="1"/>
</dbReference>
<keyword evidence="2" id="KW-0238">DNA-binding</keyword>
<dbReference type="SMART" id="SM00345">
    <property type="entry name" value="HTH_GNTR"/>
    <property type="match status" value="1"/>
</dbReference>
<dbReference type="Gene3D" id="1.10.10.10">
    <property type="entry name" value="Winged helix-like DNA-binding domain superfamily/Winged helix DNA-binding domain"/>
    <property type="match status" value="1"/>
</dbReference>
<dbReference type="PANTHER" id="PTHR38445:SF10">
    <property type="entry name" value="GNTR-FAMILY TRANSCRIPTIONAL REGULATOR"/>
    <property type="match status" value="1"/>
</dbReference>
<keyword evidence="1" id="KW-0805">Transcription regulation</keyword>
<gene>
    <name evidence="5" type="ORF">XD92_0763</name>
</gene>